<dbReference type="AlphaFoldDB" id="A0AAV9U7P6"/>
<reference evidence="2 3" key="1">
    <citation type="submission" date="2019-10" db="EMBL/GenBank/DDBJ databases">
        <authorList>
            <person name="Palmer J.M."/>
        </authorList>
    </citation>
    <scope>NUCLEOTIDE SEQUENCE [LARGE SCALE GENOMIC DNA]</scope>
    <source>
        <strain evidence="2 3">TWF696</strain>
    </source>
</reference>
<organism evidence="2 3">
    <name type="scientific">Orbilia brochopaga</name>
    <dbReference type="NCBI Taxonomy" id="3140254"/>
    <lineage>
        <taxon>Eukaryota</taxon>
        <taxon>Fungi</taxon>
        <taxon>Dikarya</taxon>
        <taxon>Ascomycota</taxon>
        <taxon>Pezizomycotina</taxon>
        <taxon>Orbiliomycetes</taxon>
        <taxon>Orbiliales</taxon>
        <taxon>Orbiliaceae</taxon>
        <taxon>Orbilia</taxon>
    </lineage>
</organism>
<evidence type="ECO:0000313" key="2">
    <source>
        <dbReference type="EMBL" id="KAK6336071.1"/>
    </source>
</evidence>
<name>A0AAV9U7P6_9PEZI</name>
<dbReference type="EMBL" id="JAVHNQ010000011">
    <property type="protein sequence ID" value="KAK6336071.1"/>
    <property type="molecule type" value="Genomic_DNA"/>
</dbReference>
<dbReference type="Proteomes" id="UP001375240">
    <property type="component" value="Unassembled WGS sequence"/>
</dbReference>
<feature type="signal peptide" evidence="1">
    <location>
        <begin position="1"/>
        <end position="19"/>
    </location>
</feature>
<evidence type="ECO:0000313" key="3">
    <source>
        <dbReference type="Proteomes" id="UP001375240"/>
    </source>
</evidence>
<protein>
    <submittedName>
        <fullName evidence="2">Uncharacterized protein</fullName>
    </submittedName>
</protein>
<accession>A0AAV9U7P6</accession>
<evidence type="ECO:0000256" key="1">
    <source>
        <dbReference type="SAM" id="SignalP"/>
    </source>
</evidence>
<proteinExistence type="predicted"/>
<comment type="caution">
    <text evidence="2">The sequence shown here is derived from an EMBL/GenBank/DDBJ whole genome shotgun (WGS) entry which is preliminary data.</text>
</comment>
<sequence>MLLPIKTVVALLMATAAYSAPTNVDVTVRTTELSKRGDAPGDVWVCYDYDWAGKCANFVVAKNGCVNFQDYYPFRPEDLPAGSGRRTPRSIGPSQNTWCLVYSDFWCSGQFGGAFTKPGESRIDGVKSIHCWW</sequence>
<feature type="chain" id="PRO_5043877763" evidence="1">
    <location>
        <begin position="20"/>
        <end position="133"/>
    </location>
</feature>
<keyword evidence="3" id="KW-1185">Reference proteome</keyword>
<keyword evidence="1" id="KW-0732">Signal</keyword>
<gene>
    <name evidence="2" type="ORF">TWF696_001640</name>
</gene>